<dbReference type="Pfam" id="PF00501">
    <property type="entry name" value="AMP-binding"/>
    <property type="match status" value="1"/>
</dbReference>
<comment type="caution">
    <text evidence="4">The sequence shown here is derived from an EMBL/GenBank/DDBJ whole genome shotgun (WGS) entry which is preliminary data.</text>
</comment>
<sequence length="141" mass="15289">MIFTSGTTGRPKGIMMTHRAALAFFRGMAWQAPVSSQDRIVSFAPLNFDFSLLDLGWAAGAGATVVQVPRMLLRHPRRFVGYLARQRGTWVSGVPSIWPPVLRHAADALRACTCLRGCCSVASPILSLWCMRCGGHGRGCG</sequence>
<protein>
    <submittedName>
        <fullName evidence="4">Non-ribosomal peptide synthetase component F</fullName>
    </submittedName>
</protein>
<dbReference type="EMBL" id="JACHJF010000045">
    <property type="protein sequence ID" value="MBB5123173.1"/>
    <property type="molecule type" value="Genomic_DNA"/>
</dbReference>
<evidence type="ECO:0000313" key="4">
    <source>
        <dbReference type="EMBL" id="MBB5123173.1"/>
    </source>
</evidence>
<dbReference type="InterPro" id="IPR000873">
    <property type="entry name" value="AMP-dep_synth/lig_dom"/>
</dbReference>
<dbReference type="AlphaFoldDB" id="A0A7W8BI42"/>
<reference evidence="4 5" key="1">
    <citation type="submission" date="2020-08" db="EMBL/GenBank/DDBJ databases">
        <title>Genomic Encyclopedia of Type Strains, Phase III (KMG-III): the genomes of soil and plant-associated and newly described type strains.</title>
        <authorList>
            <person name="Whitman W."/>
        </authorList>
    </citation>
    <scope>NUCLEOTIDE SEQUENCE [LARGE SCALE GENOMIC DNA]</scope>
    <source>
        <strain evidence="4 5">CECT 3259</strain>
    </source>
</reference>
<name>A0A7W8BI42_STREU</name>
<gene>
    <name evidence="4" type="ORF">FHS36_006652</name>
</gene>
<dbReference type="PROSITE" id="PS00455">
    <property type="entry name" value="AMP_BINDING"/>
    <property type="match status" value="1"/>
</dbReference>
<organism evidence="4 5">
    <name type="scientific">Streptomyces eurocidicus</name>
    <name type="common">Streptoverticillium eurocidicus</name>
    <dbReference type="NCBI Taxonomy" id="66423"/>
    <lineage>
        <taxon>Bacteria</taxon>
        <taxon>Bacillati</taxon>
        <taxon>Actinomycetota</taxon>
        <taxon>Actinomycetes</taxon>
        <taxon>Kitasatosporales</taxon>
        <taxon>Streptomycetaceae</taxon>
        <taxon>Streptomyces</taxon>
    </lineage>
</organism>
<dbReference type="PANTHER" id="PTHR44845:SF6">
    <property type="entry name" value="BETA-ALANINE-ACTIVATING ENZYME"/>
    <property type="match status" value="1"/>
</dbReference>
<dbReference type="Proteomes" id="UP000528608">
    <property type="component" value="Unassembled WGS sequence"/>
</dbReference>
<evidence type="ECO:0000313" key="5">
    <source>
        <dbReference type="Proteomes" id="UP000528608"/>
    </source>
</evidence>
<proteinExistence type="predicted"/>
<dbReference type="SUPFAM" id="SSF56801">
    <property type="entry name" value="Acetyl-CoA synthetase-like"/>
    <property type="match status" value="1"/>
</dbReference>
<keyword evidence="2" id="KW-0597">Phosphoprotein</keyword>
<feature type="domain" description="AMP-dependent synthetase/ligase" evidence="3">
    <location>
        <begin position="1"/>
        <end position="125"/>
    </location>
</feature>
<dbReference type="OrthoDB" id="2472181at2"/>
<dbReference type="PANTHER" id="PTHR44845">
    <property type="entry name" value="CARRIER DOMAIN-CONTAINING PROTEIN"/>
    <property type="match status" value="1"/>
</dbReference>
<evidence type="ECO:0000256" key="2">
    <source>
        <dbReference type="ARBA" id="ARBA00022553"/>
    </source>
</evidence>
<evidence type="ECO:0000256" key="1">
    <source>
        <dbReference type="ARBA" id="ARBA00022450"/>
    </source>
</evidence>
<dbReference type="InterPro" id="IPR020845">
    <property type="entry name" value="AMP-binding_CS"/>
</dbReference>
<dbReference type="InterPro" id="IPR042099">
    <property type="entry name" value="ANL_N_sf"/>
</dbReference>
<dbReference type="Gene3D" id="3.40.50.12780">
    <property type="entry name" value="N-terminal domain of ligase-like"/>
    <property type="match status" value="1"/>
</dbReference>
<evidence type="ECO:0000259" key="3">
    <source>
        <dbReference type="Pfam" id="PF00501"/>
    </source>
</evidence>
<keyword evidence="1" id="KW-0596">Phosphopantetheine</keyword>
<accession>A0A7W8BI42</accession>